<evidence type="ECO:0000259" key="2">
    <source>
        <dbReference type="Pfam" id="PF01266"/>
    </source>
</evidence>
<dbReference type="PANTHER" id="PTHR13847:SF287">
    <property type="entry name" value="FAD-DEPENDENT OXIDOREDUCTASE DOMAIN-CONTAINING PROTEIN 1"/>
    <property type="match status" value="1"/>
</dbReference>
<dbReference type="RefSeq" id="WP_092654610.1">
    <property type="nucleotide sequence ID" value="NZ_LT629732.1"/>
</dbReference>
<dbReference type="InterPro" id="IPR036188">
    <property type="entry name" value="FAD/NAD-bd_sf"/>
</dbReference>
<feature type="domain" description="FAD dependent oxidoreductase" evidence="2">
    <location>
        <begin position="6"/>
        <end position="364"/>
    </location>
</feature>
<keyword evidence="4" id="KW-1185">Reference proteome</keyword>
<dbReference type="Gene3D" id="3.30.9.10">
    <property type="entry name" value="D-Amino Acid Oxidase, subunit A, domain 2"/>
    <property type="match status" value="1"/>
</dbReference>
<proteinExistence type="predicted"/>
<dbReference type="SUPFAM" id="SSF51905">
    <property type="entry name" value="FAD/NAD(P)-binding domain"/>
    <property type="match status" value="1"/>
</dbReference>
<protein>
    <submittedName>
        <fullName evidence="3">Glycine/D-amino acid oxidase</fullName>
    </submittedName>
</protein>
<reference evidence="3 4" key="1">
    <citation type="submission" date="2016-10" db="EMBL/GenBank/DDBJ databases">
        <authorList>
            <person name="de Groot N.N."/>
        </authorList>
    </citation>
    <scope>NUCLEOTIDE SEQUENCE [LARGE SCALE GENOMIC DNA]</scope>
    <source>
        <strain evidence="3 4">DSM 22024</strain>
    </source>
</reference>
<dbReference type="GO" id="GO:0005737">
    <property type="term" value="C:cytoplasm"/>
    <property type="evidence" value="ECO:0007669"/>
    <property type="project" value="TreeGrafter"/>
</dbReference>
<gene>
    <name evidence="3" type="ORF">SAMN04489717_3378</name>
</gene>
<evidence type="ECO:0000313" key="4">
    <source>
        <dbReference type="Proteomes" id="UP000198983"/>
    </source>
</evidence>
<dbReference type="Gene3D" id="3.50.50.60">
    <property type="entry name" value="FAD/NAD(P)-binding domain"/>
    <property type="match status" value="1"/>
</dbReference>
<name>A0A1H1TX76_9ACTN</name>
<dbReference type="InterPro" id="IPR006076">
    <property type="entry name" value="FAD-dep_OxRdtase"/>
</dbReference>
<dbReference type="GO" id="GO:0016491">
    <property type="term" value="F:oxidoreductase activity"/>
    <property type="evidence" value="ECO:0007669"/>
    <property type="project" value="UniProtKB-KW"/>
</dbReference>
<dbReference type="Pfam" id="PF01266">
    <property type="entry name" value="DAO"/>
    <property type="match status" value="1"/>
</dbReference>
<organism evidence="3 4">
    <name type="scientific">Actinopolymorpha singaporensis</name>
    <dbReference type="NCBI Taxonomy" id="117157"/>
    <lineage>
        <taxon>Bacteria</taxon>
        <taxon>Bacillati</taxon>
        <taxon>Actinomycetota</taxon>
        <taxon>Actinomycetes</taxon>
        <taxon>Propionibacteriales</taxon>
        <taxon>Actinopolymorphaceae</taxon>
        <taxon>Actinopolymorpha</taxon>
    </lineage>
</organism>
<dbReference type="PANTHER" id="PTHR13847">
    <property type="entry name" value="SARCOSINE DEHYDROGENASE-RELATED"/>
    <property type="match status" value="1"/>
</dbReference>
<dbReference type="AlphaFoldDB" id="A0A1H1TX76"/>
<dbReference type="STRING" id="117157.SAMN04489717_3378"/>
<dbReference type="OrthoDB" id="9806452at2"/>
<evidence type="ECO:0000256" key="1">
    <source>
        <dbReference type="ARBA" id="ARBA00023002"/>
    </source>
</evidence>
<accession>A0A1H1TX76</accession>
<dbReference type="Proteomes" id="UP000198983">
    <property type="component" value="Chromosome I"/>
</dbReference>
<keyword evidence="1" id="KW-0560">Oxidoreductase</keyword>
<dbReference type="EMBL" id="LT629732">
    <property type="protein sequence ID" value="SDS64823.1"/>
    <property type="molecule type" value="Genomic_DNA"/>
</dbReference>
<evidence type="ECO:0000313" key="3">
    <source>
        <dbReference type="EMBL" id="SDS64823.1"/>
    </source>
</evidence>
<sequence length="424" mass="46466">MTANADIAVIGGGVIGLSAAYELAQATSARIVVFDKSVPASGTTGGSAGVLCLCDFHDIYAAYTLLGDARVRELRRRYDIGFHPWGSLAVYYEGNTFPPLQDPFATRFGPDRPDSLYHREVLDRDELLRRFPWIKPDRVLGGAVYPNHGFVNPYRLVNLYERLAVDTGRVEVLHGTPVLQLRTDGDRIATVVTRRGAWNVGEVLNAGGPWGAKVAALAGRKLALTPQRIQVCVATAFDDGIESGPLTGVPEQVRGEGVWCRGEEGGTFLFGQHHHMTKPGFTVDPDNANRVNDDDYPADVADVYRRYWHLPKSEFLNGWCCVYGTTEDGFPIVSRDGVVRNLWHAVGMNGHGITCHAGVARTIRALMVEGRGDIDLSDVLGRPERIDITPLDAGRFERGELIAFHDRPEVPDLERAVPAASPED</sequence>